<gene>
    <name evidence="9" type="primary">nuoL</name>
    <name evidence="10" type="ORF">FWI86_03635</name>
    <name evidence="9" type="ORF">FWJ04_02195</name>
</gene>
<evidence type="ECO:0000256" key="6">
    <source>
        <dbReference type="SAM" id="Phobius"/>
    </source>
</evidence>
<feature type="domain" description="NADH:quinone oxidoreductase/Mrp antiporter transmembrane" evidence="7">
    <location>
        <begin position="142"/>
        <end position="426"/>
    </location>
</feature>
<evidence type="ECO:0000256" key="3">
    <source>
        <dbReference type="ARBA" id="ARBA00022989"/>
    </source>
</evidence>
<dbReference type="PANTHER" id="PTHR42829:SF2">
    <property type="entry name" value="NADH-UBIQUINONE OXIDOREDUCTASE CHAIN 5"/>
    <property type="match status" value="1"/>
</dbReference>
<feature type="transmembrane region" description="Helical" evidence="6">
    <location>
        <begin position="392"/>
        <end position="412"/>
    </location>
</feature>
<sequence>MIINTQVAAVLIAVIVLAPLLGALIAGFGGKSVKNAGVNFFTISLCGLSFVLSVILAYGVFSGAEVYSVSFYQWAPISNMFAFDVGFTVNKITVYMMLIVTFVSTLVHIYSIGYMKGEEGYARFFAYISGFTFAMLCLVMGNNFLLLFFGWEGVGLFSYLLIGFYFNRDKANVASLRAFIVNRIGDLGFLLGIGAVILYTKSVDYTTVFAALPDIDNTQTIHFLGISFSPVTLMCSLLFIGAMGKSAQFPLHSWLEGSMEGPTPISALIHAATMVTAGVFMVARLSPMFVLSPAALSFVLIIGAITCLFMGLIAIVQTDIKRVIAYCTLSQLGYMMVAQGAGAFSIGMFHLMTHAMFKALLFLAAGSVIVAMHHEQDIRRMGGLRKYMPVTYLCMLIGAWALAALPPFSGFFSKDLIIEAAQATTVYGHEFAYYMVLACAFVTSFYIFRMFFLVFHGKERMSDEERSHLKESPFSILIPLILLAIPSVFVGEYFFSSILSQEHGLFGNTITPFIQAGLGWESVTAHLANEPVIVSSMAFIKHSVTTLPFWLAFSALVLAYVLYVWLPAIPRLFANAKSGFGIIYHILVKKYFIDALYDVIFVNIFLAISNFLWKVVDIFIIDKTVVNGTSNLIYHTGDSFRKIQRGYLFDYAFVMMVGVLLFMILLISV</sequence>
<feature type="transmembrane region" description="Helical" evidence="6">
    <location>
        <begin position="178"/>
        <end position="200"/>
    </location>
</feature>
<dbReference type="HOGENOM" id="CLU_007100_6_0_6"/>
<organism evidence="9">
    <name type="scientific">Francisella tularensis subsp. holarctica</name>
    <dbReference type="NCBI Taxonomy" id="119857"/>
    <lineage>
        <taxon>Bacteria</taxon>
        <taxon>Pseudomonadati</taxon>
        <taxon>Pseudomonadota</taxon>
        <taxon>Gammaproteobacteria</taxon>
        <taxon>Thiotrichales</taxon>
        <taxon>Francisellaceae</taxon>
        <taxon>Francisella</taxon>
    </lineage>
</organism>
<dbReference type="PRINTS" id="PR01434">
    <property type="entry name" value="NADHDHGNASE5"/>
</dbReference>
<dbReference type="GO" id="GO:0008137">
    <property type="term" value="F:NADH dehydrogenase (ubiquinone) activity"/>
    <property type="evidence" value="ECO:0007669"/>
    <property type="project" value="InterPro"/>
</dbReference>
<dbReference type="KEGG" id="ftv:CH67_90"/>
<name>A0A0B6CNC7_FRATU</name>
<dbReference type="AlphaFoldDB" id="A0A0B6CNC7"/>
<keyword evidence="2 5" id="KW-0812">Transmembrane</keyword>
<evidence type="ECO:0000313" key="9">
    <source>
        <dbReference type="EMBL" id="NDR88530.1"/>
    </source>
</evidence>
<accession>A0A0B6CNC7</accession>
<feature type="transmembrane region" description="Helical" evidence="6">
    <location>
        <begin position="295"/>
        <end position="316"/>
    </location>
</feature>
<evidence type="ECO:0000256" key="1">
    <source>
        <dbReference type="ARBA" id="ARBA00004127"/>
    </source>
</evidence>
<feature type="transmembrane region" description="Helical" evidence="6">
    <location>
        <begin position="432"/>
        <end position="455"/>
    </location>
</feature>
<feature type="domain" description="NADH-Ubiquinone oxidoreductase (complex I) chain 5 N-terminal" evidence="8">
    <location>
        <begin position="74"/>
        <end position="125"/>
    </location>
</feature>
<feature type="transmembrane region" description="Helical" evidence="6">
    <location>
        <begin position="549"/>
        <end position="574"/>
    </location>
</feature>
<dbReference type="NCBIfam" id="NF005141">
    <property type="entry name" value="PRK06590.1"/>
    <property type="match status" value="1"/>
</dbReference>
<dbReference type="GO" id="GO:0015990">
    <property type="term" value="P:electron transport coupled proton transport"/>
    <property type="evidence" value="ECO:0007669"/>
    <property type="project" value="TreeGrafter"/>
</dbReference>
<evidence type="ECO:0000256" key="4">
    <source>
        <dbReference type="ARBA" id="ARBA00023136"/>
    </source>
</evidence>
<feature type="transmembrane region" description="Helical" evidence="6">
    <location>
        <begin position="265"/>
        <end position="283"/>
    </location>
</feature>
<protein>
    <submittedName>
        <fullName evidence="9">NADH-quinone oxidoreductase subunit L</fullName>
    </submittedName>
</protein>
<reference evidence="9" key="2">
    <citation type="submission" date="2020-02" db="EMBL/GenBank/DDBJ databases">
        <title>Using affinity propagation clustering for identifying bacterial clades and subclades with whole-genome sequences of Francisella tularensis.</title>
        <authorList>
            <person name="Homeier-Bachmann T."/>
            <person name="Abdel-Glil M.Y."/>
            <person name="Hackbart A."/>
            <person name="Hotzel H."/>
            <person name="Tomaso H."/>
        </authorList>
    </citation>
    <scope>NUCLEOTIDE SEQUENCE</scope>
    <source>
        <strain evidence="10">15T0085</strain>
        <strain evidence="9">17T1429</strain>
    </source>
</reference>
<comment type="caution">
    <text evidence="9">The sequence shown here is derived from an EMBL/GenBank/DDBJ whole genome shotgun (WGS) entry which is preliminary data.</text>
</comment>
<dbReference type="KEGG" id="ftc:DA46_904"/>
<evidence type="ECO:0000313" key="10">
    <source>
        <dbReference type="EMBL" id="NDS68181.1"/>
    </source>
</evidence>
<dbReference type="PRINTS" id="PR01435">
    <property type="entry name" value="NPOXDRDTASE5"/>
</dbReference>
<keyword evidence="4 6" id="KW-0472">Membrane</keyword>
<feature type="transmembrane region" description="Helical" evidence="6">
    <location>
        <begin position="124"/>
        <end position="141"/>
    </location>
</feature>
<keyword evidence="3 6" id="KW-1133">Transmembrane helix</keyword>
<dbReference type="EMBL" id="JAAGJP010000017">
    <property type="protein sequence ID" value="NDS68181.1"/>
    <property type="molecule type" value="Genomic_DNA"/>
</dbReference>
<evidence type="ECO:0000259" key="8">
    <source>
        <dbReference type="Pfam" id="PF00662"/>
    </source>
</evidence>
<dbReference type="InterPro" id="IPR018393">
    <property type="entry name" value="NADHpl_OxRdtase_5_subgr"/>
</dbReference>
<reference evidence="9" key="1">
    <citation type="submission" date="2019-08" db="EMBL/GenBank/DDBJ databases">
        <authorList>
            <person name="Busch A."/>
        </authorList>
    </citation>
    <scope>NUCLEOTIDE SEQUENCE</scope>
    <source>
        <strain evidence="10">15T0085</strain>
        <strain evidence="9">17T1429</strain>
    </source>
</reference>
<dbReference type="Pfam" id="PF00361">
    <property type="entry name" value="Proton_antipo_M"/>
    <property type="match status" value="1"/>
</dbReference>
<feature type="transmembrane region" description="Helical" evidence="6">
    <location>
        <begin position="6"/>
        <end position="28"/>
    </location>
</feature>
<dbReference type="InterPro" id="IPR001516">
    <property type="entry name" value="Proton_antipo_N"/>
</dbReference>
<dbReference type="PANTHER" id="PTHR42829">
    <property type="entry name" value="NADH-UBIQUINONE OXIDOREDUCTASE CHAIN 5"/>
    <property type="match status" value="1"/>
</dbReference>
<evidence type="ECO:0000256" key="5">
    <source>
        <dbReference type="RuleBase" id="RU000320"/>
    </source>
</evidence>
<proteinExistence type="predicted"/>
<dbReference type="RefSeq" id="WP_003018302.1">
    <property type="nucleotide sequence ID" value="NZ_AP023459.1"/>
</dbReference>
<dbReference type="InterPro" id="IPR001750">
    <property type="entry name" value="ND/Mrp_TM"/>
</dbReference>
<feature type="transmembrane region" description="Helical" evidence="6">
    <location>
        <begin position="92"/>
        <end position="112"/>
    </location>
</feature>
<feature type="transmembrane region" description="Helical" evidence="6">
    <location>
        <begin position="648"/>
        <end position="667"/>
    </location>
</feature>
<comment type="subcellular location">
    <subcellularLocation>
        <location evidence="1">Endomembrane system</location>
        <topology evidence="1">Multi-pass membrane protein</topology>
    </subcellularLocation>
    <subcellularLocation>
        <location evidence="5">Membrane</location>
        <topology evidence="5">Multi-pass membrane protein</topology>
    </subcellularLocation>
</comment>
<dbReference type="InterPro" id="IPR003945">
    <property type="entry name" value="NU5C-like"/>
</dbReference>
<dbReference type="OMA" id="LIGFWQH"/>
<evidence type="ECO:0000259" key="7">
    <source>
        <dbReference type="Pfam" id="PF00361"/>
    </source>
</evidence>
<feature type="transmembrane region" description="Helical" evidence="6">
    <location>
        <begin position="323"/>
        <end position="349"/>
    </location>
</feature>
<feature type="transmembrane region" description="Helical" evidence="6">
    <location>
        <begin position="355"/>
        <end position="372"/>
    </location>
</feature>
<dbReference type="GO" id="GO:0016020">
    <property type="term" value="C:membrane"/>
    <property type="evidence" value="ECO:0007669"/>
    <property type="project" value="UniProtKB-SubCell"/>
</dbReference>
<dbReference type="GO" id="GO:0003954">
    <property type="term" value="F:NADH dehydrogenase activity"/>
    <property type="evidence" value="ECO:0007669"/>
    <property type="project" value="TreeGrafter"/>
</dbReference>
<dbReference type="KEGG" id="ftz:CH68_1974"/>
<feature type="transmembrane region" description="Helical" evidence="6">
    <location>
        <begin position="40"/>
        <end position="61"/>
    </location>
</feature>
<dbReference type="Gene3D" id="1.20.5.2700">
    <property type="match status" value="1"/>
</dbReference>
<feature type="transmembrane region" description="Helical" evidence="6">
    <location>
        <begin position="220"/>
        <end position="244"/>
    </location>
</feature>
<dbReference type="eggNOG" id="COG1009">
    <property type="taxonomic scope" value="Bacteria"/>
</dbReference>
<evidence type="ECO:0000256" key="2">
    <source>
        <dbReference type="ARBA" id="ARBA00022692"/>
    </source>
</evidence>
<feature type="transmembrane region" description="Helical" evidence="6">
    <location>
        <begin position="476"/>
        <end position="495"/>
    </location>
</feature>
<dbReference type="NCBIfam" id="TIGR01974">
    <property type="entry name" value="NDH_I_L"/>
    <property type="match status" value="1"/>
</dbReference>
<dbReference type="GO" id="GO:0042773">
    <property type="term" value="P:ATP synthesis coupled electron transport"/>
    <property type="evidence" value="ECO:0007669"/>
    <property type="project" value="InterPro"/>
</dbReference>
<dbReference type="GO" id="GO:0012505">
    <property type="term" value="C:endomembrane system"/>
    <property type="evidence" value="ECO:0007669"/>
    <property type="project" value="UniProtKB-SubCell"/>
</dbReference>
<feature type="transmembrane region" description="Helical" evidence="6">
    <location>
        <begin position="147"/>
        <end position="166"/>
    </location>
</feature>
<feature type="transmembrane region" description="Helical" evidence="6">
    <location>
        <begin position="595"/>
        <end position="613"/>
    </location>
</feature>
<dbReference type="EMBL" id="JAAGKH010000010">
    <property type="protein sequence ID" value="NDR88530.1"/>
    <property type="molecule type" value="Genomic_DNA"/>
</dbReference>
<dbReference type="Pfam" id="PF00662">
    <property type="entry name" value="Proton_antipo_N"/>
    <property type="match status" value="1"/>
</dbReference>